<dbReference type="InterPro" id="IPR034660">
    <property type="entry name" value="DinB/YfiT-like"/>
</dbReference>
<dbReference type="SUPFAM" id="SSF109854">
    <property type="entry name" value="DinB/YfiT-like putative metalloenzymes"/>
    <property type="match status" value="1"/>
</dbReference>
<dbReference type="RefSeq" id="WP_290254756.1">
    <property type="nucleotide sequence ID" value="NZ_JAUGQQ010000005.1"/>
</dbReference>
<accession>A0ABT8DH84</accession>
<protein>
    <submittedName>
        <fullName evidence="1">DUF1572 domain-containing protein</fullName>
    </submittedName>
</protein>
<gene>
    <name evidence="1" type="ORF">QRD02_09750</name>
</gene>
<evidence type="ECO:0000313" key="1">
    <source>
        <dbReference type="EMBL" id="MDN3724668.1"/>
    </source>
</evidence>
<keyword evidence="2" id="KW-1185">Reference proteome</keyword>
<dbReference type="Gene3D" id="1.20.120.450">
    <property type="entry name" value="dinb family like domain"/>
    <property type="match status" value="1"/>
</dbReference>
<sequence>MTTTQQLADRFREVLLHGTFIANTNYKAQLENLPLKIACKKVGELNTIALLAQHVHYYIKGVSAVFIGNDLEIKDVNSFYFPPLTAEKEWKDFLNIFFNDAEEFATLVEQLPESNLNHSFTDIKYGTYQRNIDAMIEHCYYHLGQIVLIKKLIQFSK</sequence>
<evidence type="ECO:0000313" key="2">
    <source>
        <dbReference type="Proteomes" id="UP001244787"/>
    </source>
</evidence>
<dbReference type="EMBL" id="JAUGQQ010000005">
    <property type="protein sequence ID" value="MDN3724668.1"/>
    <property type="molecule type" value="Genomic_DNA"/>
</dbReference>
<dbReference type="Proteomes" id="UP001244787">
    <property type="component" value="Unassembled WGS sequence"/>
</dbReference>
<comment type="caution">
    <text evidence="1">The sequence shown here is derived from an EMBL/GenBank/DDBJ whole genome shotgun (WGS) entry which is preliminary data.</text>
</comment>
<reference evidence="1 2" key="1">
    <citation type="submission" date="2023-06" db="EMBL/GenBank/DDBJ databases">
        <authorList>
            <person name="Ye Y.-Q."/>
            <person name="Du Z.-J."/>
        </authorList>
    </citation>
    <scope>NUCLEOTIDE SEQUENCE [LARGE SCALE GENOMIC DNA]</scope>
    <source>
        <strain evidence="1 2">SDUM287046</strain>
    </source>
</reference>
<name>A0ABT8DH84_9FLAO</name>
<organism evidence="1 2">
    <name type="scientific">Aequorivita aurantiaca</name>
    <dbReference type="NCBI Taxonomy" id="3053356"/>
    <lineage>
        <taxon>Bacteria</taxon>
        <taxon>Pseudomonadati</taxon>
        <taxon>Bacteroidota</taxon>
        <taxon>Flavobacteriia</taxon>
        <taxon>Flavobacteriales</taxon>
        <taxon>Flavobacteriaceae</taxon>
        <taxon>Aequorivita</taxon>
    </lineage>
</organism>
<proteinExistence type="predicted"/>